<name>A0A1M5R8L6_9BRAD</name>
<dbReference type="AlphaFoldDB" id="A0A1M5R8L6"/>
<dbReference type="Proteomes" id="UP000190675">
    <property type="component" value="Chromosome I"/>
</dbReference>
<evidence type="ECO:0000313" key="2">
    <source>
        <dbReference type="EMBL" id="SHH22440.1"/>
    </source>
</evidence>
<proteinExistence type="predicted"/>
<evidence type="ECO:0000256" key="1">
    <source>
        <dbReference type="SAM" id="Phobius"/>
    </source>
</evidence>
<dbReference type="EMBL" id="LT670818">
    <property type="protein sequence ID" value="SHH22440.1"/>
    <property type="molecule type" value="Genomic_DNA"/>
</dbReference>
<keyword evidence="1" id="KW-1133">Transmembrane helix</keyword>
<accession>A0A1M5R8L6</accession>
<evidence type="ECO:0000313" key="3">
    <source>
        <dbReference type="Proteomes" id="UP000190675"/>
    </source>
</evidence>
<protein>
    <submittedName>
        <fullName evidence="2">Uncharacterized protein</fullName>
    </submittedName>
</protein>
<feature type="transmembrane region" description="Helical" evidence="1">
    <location>
        <begin position="55"/>
        <end position="74"/>
    </location>
</feature>
<feature type="transmembrane region" description="Helical" evidence="1">
    <location>
        <begin position="80"/>
        <end position="104"/>
    </location>
</feature>
<reference evidence="2 3" key="1">
    <citation type="submission" date="2016-11" db="EMBL/GenBank/DDBJ databases">
        <authorList>
            <person name="Jaros S."/>
            <person name="Januszkiewicz K."/>
            <person name="Wedrychowicz H."/>
        </authorList>
    </citation>
    <scope>NUCLEOTIDE SEQUENCE [LARGE SCALE GENOMIC DNA]</scope>
    <source>
        <strain evidence="2 3">GAS242</strain>
    </source>
</reference>
<organism evidence="2 3">
    <name type="scientific">Bradyrhizobium erythrophlei</name>
    <dbReference type="NCBI Taxonomy" id="1437360"/>
    <lineage>
        <taxon>Bacteria</taxon>
        <taxon>Pseudomonadati</taxon>
        <taxon>Pseudomonadota</taxon>
        <taxon>Alphaproteobacteria</taxon>
        <taxon>Hyphomicrobiales</taxon>
        <taxon>Nitrobacteraceae</taxon>
        <taxon>Bradyrhizobium</taxon>
    </lineage>
</organism>
<keyword evidence="1" id="KW-0812">Transmembrane</keyword>
<keyword evidence="1" id="KW-0472">Membrane</keyword>
<sequence>MSQARPELIDCRDCRRPVSFSAVSCPHCGSTEPSGPYVHSKKELRRLRAEDRNDHTLLVTTLGCCCGGALYGILLSSSTLGAILAGLGYGVFGLLVGVPVAFAINMTRGLLG</sequence>
<gene>
    <name evidence="2" type="ORF">SAMN05444169_6402</name>
</gene>